<protein>
    <submittedName>
        <fullName evidence="2">CAP domain-containing protein</fullName>
    </submittedName>
</protein>
<accession>A0ABT6G3Q8</accession>
<evidence type="ECO:0000259" key="1">
    <source>
        <dbReference type="Pfam" id="PF00188"/>
    </source>
</evidence>
<name>A0ABT6G3Q8_9FLAO</name>
<dbReference type="Proteomes" id="UP001529085">
    <property type="component" value="Unassembled WGS sequence"/>
</dbReference>
<proteinExistence type="predicted"/>
<dbReference type="InterPro" id="IPR035940">
    <property type="entry name" value="CAP_sf"/>
</dbReference>
<evidence type="ECO:0000313" key="3">
    <source>
        <dbReference type="Proteomes" id="UP001529085"/>
    </source>
</evidence>
<keyword evidence="3" id="KW-1185">Reference proteome</keyword>
<feature type="domain" description="SCP" evidence="1">
    <location>
        <begin position="34"/>
        <end position="183"/>
    </location>
</feature>
<evidence type="ECO:0000313" key="2">
    <source>
        <dbReference type="EMBL" id="MDG4716680.1"/>
    </source>
</evidence>
<dbReference type="Gene3D" id="3.40.33.10">
    <property type="entry name" value="CAP"/>
    <property type="match status" value="1"/>
</dbReference>
<sequence length="191" mass="21712">MKKALVIIVSILITSFNGDNNITIDKKEALKAFDLLNNIRVNPKEYENIFPFLKDAKVQKTKLVWNDTLALVAEKKAFDMADRNFYAHVDPSGYGINHYINKSGYKLNADWLEDKKANYFESIAVDTPDGYSAISIFINDHGVPSLGHRTHLLGLDEWNASLKDIGIGFVRREIGSDHKIYVCLIIAKHEW</sequence>
<dbReference type="Pfam" id="PF00188">
    <property type="entry name" value="CAP"/>
    <property type="match status" value="1"/>
</dbReference>
<organism evidence="2 3">
    <name type="scientific">Winogradskyella marincola</name>
    <dbReference type="NCBI Taxonomy" id="3037795"/>
    <lineage>
        <taxon>Bacteria</taxon>
        <taxon>Pseudomonadati</taxon>
        <taxon>Bacteroidota</taxon>
        <taxon>Flavobacteriia</taxon>
        <taxon>Flavobacteriales</taxon>
        <taxon>Flavobacteriaceae</taxon>
        <taxon>Winogradskyella</taxon>
    </lineage>
</organism>
<gene>
    <name evidence="2" type="ORF">P7122_12405</name>
</gene>
<comment type="caution">
    <text evidence="2">The sequence shown here is derived from an EMBL/GenBank/DDBJ whole genome shotgun (WGS) entry which is preliminary data.</text>
</comment>
<dbReference type="InterPro" id="IPR014044">
    <property type="entry name" value="CAP_dom"/>
</dbReference>
<dbReference type="SUPFAM" id="SSF55797">
    <property type="entry name" value="PR-1-like"/>
    <property type="match status" value="1"/>
</dbReference>
<dbReference type="EMBL" id="JARSBN010000006">
    <property type="protein sequence ID" value="MDG4716680.1"/>
    <property type="molecule type" value="Genomic_DNA"/>
</dbReference>
<reference evidence="2 3" key="1">
    <citation type="submission" date="2023-03" db="EMBL/GenBank/DDBJ databases">
        <title>Strain YYF002 represents a novel species in the genus Winogradskyella isolated from seawater.</title>
        <authorList>
            <person name="Fu Z.-Y."/>
        </authorList>
    </citation>
    <scope>NUCLEOTIDE SEQUENCE [LARGE SCALE GENOMIC DNA]</scope>
    <source>
        <strain evidence="2 3">YYF002</strain>
    </source>
</reference>
<dbReference type="RefSeq" id="WP_278006120.1">
    <property type="nucleotide sequence ID" value="NZ_JARSBN010000006.1"/>
</dbReference>